<dbReference type="EMBL" id="CP138348">
    <property type="protein sequence ID" value="WPF88632.1"/>
    <property type="molecule type" value="Genomic_DNA"/>
</dbReference>
<sequence>MKKQKLINEAMKITGLKTEAEVISNPLNCTWYNQEDVYLLS</sequence>
<accession>A0AAF0ZEH9</accession>
<protein>
    <submittedName>
        <fullName evidence="1">Uncharacterized protein</fullName>
    </submittedName>
</protein>
<proteinExistence type="predicted"/>
<organism evidence="1">
    <name type="scientific">Cyanobacterium aponinum AL20115</name>
    <dbReference type="NCBI Taxonomy" id="3090662"/>
    <lineage>
        <taxon>Bacteria</taxon>
        <taxon>Bacillati</taxon>
        <taxon>Cyanobacteriota</taxon>
        <taxon>Cyanophyceae</taxon>
        <taxon>Oscillatoriophycideae</taxon>
        <taxon>Chroococcales</taxon>
        <taxon>Geminocystaceae</taxon>
        <taxon>Cyanobacterium</taxon>
    </lineage>
</organism>
<dbReference type="RefSeq" id="WP_320001551.1">
    <property type="nucleotide sequence ID" value="NZ_CP138348.1"/>
</dbReference>
<gene>
    <name evidence="1" type="ORF">SAY89_17855</name>
</gene>
<evidence type="ECO:0000313" key="1">
    <source>
        <dbReference type="EMBL" id="WPF88632.1"/>
    </source>
</evidence>
<name>A0AAF0ZEH9_9CHRO</name>
<reference evidence="1" key="1">
    <citation type="submission" date="2023-11" db="EMBL/GenBank/DDBJ databases">
        <title>Genome sequence of Cyanobacterium aponinum BCRC AL20115.</title>
        <authorList>
            <person name="Chang H.-Y."/>
            <person name="Lin K.-M."/>
            <person name="Hsueh H.-T."/>
            <person name="Chu H.-A."/>
            <person name="Kuo C.-H."/>
        </authorList>
    </citation>
    <scope>NUCLEOTIDE SEQUENCE</scope>
    <source>
        <strain evidence="1">AL20115</strain>
    </source>
</reference>
<dbReference type="AlphaFoldDB" id="A0AAF0ZEH9"/>